<sequence>MGNIYREAVYPVGKIFLMGSIVYTSVHWLRLKLLTDETEKNLNAVVDDLQHKAYDLKATKFDKPIKPSEQPSSTMSKWLWK</sequence>
<reference evidence="2" key="1">
    <citation type="submission" date="2016-02" db="EMBL/GenBank/DDBJ databases">
        <title>Comparative genomics of biotechnologically important yeasts.</title>
        <authorList>
            <consortium name="DOE Joint Genome Institute"/>
            <person name="Riley R."/>
            <person name="Haridas S."/>
            <person name="Wolfe K.H."/>
            <person name="Lopes M.R."/>
            <person name="Hittinger C.T."/>
            <person name="Goker M."/>
            <person name="Salamov A."/>
            <person name="Wisecaver J."/>
            <person name="Long T.M."/>
            <person name="Aerts A.L."/>
            <person name="Barry K."/>
            <person name="Choi C."/>
            <person name="Clum A."/>
            <person name="Coughlan A.Y."/>
            <person name="Deshpande S."/>
            <person name="Douglass A.P."/>
            <person name="Hanson S.J."/>
            <person name="Klenk H.-P."/>
            <person name="Labutti K."/>
            <person name="Lapidus A."/>
            <person name="Lindquist E."/>
            <person name="Lipzen A."/>
            <person name="Meier-Kolthoff J.P."/>
            <person name="Ohm R.A."/>
            <person name="Otillar R.P."/>
            <person name="Pangilinan J."/>
            <person name="Peng Y."/>
            <person name="Rokas A."/>
            <person name="Rosa C.A."/>
            <person name="Scheuner C."/>
            <person name="Sibirny A.A."/>
            <person name="Slot J.C."/>
            <person name="Stielow J.B."/>
            <person name="Sun H."/>
            <person name="Kurtzman C.P."/>
            <person name="Blackwell M."/>
            <person name="Jeffries T.W."/>
            <person name="Grigoriev I.V."/>
        </authorList>
    </citation>
    <scope>NUCLEOTIDE SEQUENCE [LARGE SCALE GENOMIC DNA]</scope>
    <source>
        <strain evidence="2">NRRL Y-17796</strain>
    </source>
</reference>
<dbReference type="Proteomes" id="UP000095023">
    <property type="component" value="Unassembled WGS sequence"/>
</dbReference>
<dbReference type="AlphaFoldDB" id="A0A1E4TCG9"/>
<keyword evidence="2" id="KW-1185">Reference proteome</keyword>
<evidence type="ECO:0000313" key="2">
    <source>
        <dbReference type="Proteomes" id="UP000095023"/>
    </source>
</evidence>
<evidence type="ECO:0000313" key="1">
    <source>
        <dbReference type="EMBL" id="ODV89455.1"/>
    </source>
</evidence>
<accession>A0A1E4TCG9</accession>
<gene>
    <name evidence="1" type="ORF">CANCADRAFT_58380</name>
</gene>
<organism evidence="1 2">
    <name type="scientific">Tortispora caseinolytica NRRL Y-17796</name>
    <dbReference type="NCBI Taxonomy" id="767744"/>
    <lineage>
        <taxon>Eukaryota</taxon>
        <taxon>Fungi</taxon>
        <taxon>Dikarya</taxon>
        <taxon>Ascomycota</taxon>
        <taxon>Saccharomycotina</taxon>
        <taxon>Trigonopsidomycetes</taxon>
        <taxon>Trigonopsidales</taxon>
        <taxon>Trigonopsidaceae</taxon>
        <taxon>Tortispora</taxon>
    </lineage>
</organism>
<protein>
    <submittedName>
        <fullName evidence="1">Uncharacterized protein</fullName>
    </submittedName>
</protein>
<proteinExistence type="predicted"/>
<dbReference type="EMBL" id="KV453843">
    <property type="protein sequence ID" value="ODV89455.1"/>
    <property type="molecule type" value="Genomic_DNA"/>
</dbReference>
<name>A0A1E4TCG9_9ASCO</name>